<reference evidence="1" key="1">
    <citation type="submission" date="2014-09" db="EMBL/GenBank/DDBJ databases">
        <title>Genome sequence of the luminous mushroom Mycena chlorophos for searching fungal bioluminescence genes.</title>
        <authorList>
            <person name="Tanaka Y."/>
            <person name="Kasuga D."/>
            <person name="Oba Y."/>
            <person name="Hase S."/>
            <person name="Sato K."/>
            <person name="Oba Y."/>
            <person name="Sakakibara Y."/>
        </authorList>
    </citation>
    <scope>NUCLEOTIDE SEQUENCE</scope>
</reference>
<gene>
    <name evidence="1" type="ORF">MCHLO_02044</name>
</gene>
<keyword evidence="2" id="KW-1185">Reference proteome</keyword>
<organism evidence="1 2">
    <name type="scientific">Mycena chlorophos</name>
    <name type="common">Agaric fungus</name>
    <name type="synonym">Agaricus chlorophos</name>
    <dbReference type="NCBI Taxonomy" id="658473"/>
    <lineage>
        <taxon>Eukaryota</taxon>
        <taxon>Fungi</taxon>
        <taxon>Dikarya</taxon>
        <taxon>Basidiomycota</taxon>
        <taxon>Agaricomycotina</taxon>
        <taxon>Agaricomycetes</taxon>
        <taxon>Agaricomycetidae</taxon>
        <taxon>Agaricales</taxon>
        <taxon>Marasmiineae</taxon>
        <taxon>Mycenaceae</taxon>
        <taxon>Mycena</taxon>
    </lineage>
</organism>
<sequence length="163" mass="18096">MSLLVRKLAPHLFSAKPQRRRVRMAHPLQKSISAQSGDGSDKSFVIAQVAESHVEMPPMSQIPSISALDRESVHNDELAQSSGYTTDPMLKRIVALEQKSYDAVKRSEYFMKALTEQQEAIAALVAQQEALAVQTSENIKALAAQFKEILTTLLTEIQMRKSS</sequence>
<evidence type="ECO:0000313" key="2">
    <source>
        <dbReference type="Proteomes" id="UP000815677"/>
    </source>
</evidence>
<proteinExistence type="predicted"/>
<name>A0ABQ0L0L5_MYCCL</name>
<dbReference type="Proteomes" id="UP000815677">
    <property type="component" value="Unassembled WGS sequence"/>
</dbReference>
<dbReference type="EMBL" id="DF839725">
    <property type="protein sequence ID" value="GAT44415.1"/>
    <property type="molecule type" value="Genomic_DNA"/>
</dbReference>
<accession>A0ABQ0L0L5</accession>
<evidence type="ECO:0000313" key="1">
    <source>
        <dbReference type="EMBL" id="GAT44415.1"/>
    </source>
</evidence>
<protein>
    <submittedName>
        <fullName evidence="1">Uncharacterized protein</fullName>
    </submittedName>
</protein>